<evidence type="ECO:0000256" key="1">
    <source>
        <dbReference type="ARBA" id="ARBA00023015"/>
    </source>
</evidence>
<dbReference type="SUPFAM" id="SSF48498">
    <property type="entry name" value="Tetracyclin repressor-like, C-terminal domain"/>
    <property type="match status" value="1"/>
</dbReference>
<keyword evidence="3" id="KW-0804">Transcription</keyword>
<dbReference type="KEGG" id="cfus:CYFUS_003429"/>
<evidence type="ECO:0000256" key="4">
    <source>
        <dbReference type="PROSITE-ProRule" id="PRU00335"/>
    </source>
</evidence>
<feature type="DNA-binding region" description="H-T-H motif" evidence="4">
    <location>
        <begin position="55"/>
        <end position="74"/>
    </location>
</feature>
<organism evidence="6 7">
    <name type="scientific">Cystobacter fuscus</name>
    <dbReference type="NCBI Taxonomy" id="43"/>
    <lineage>
        <taxon>Bacteria</taxon>
        <taxon>Pseudomonadati</taxon>
        <taxon>Myxococcota</taxon>
        <taxon>Myxococcia</taxon>
        <taxon>Myxococcales</taxon>
        <taxon>Cystobacterineae</taxon>
        <taxon>Archangiaceae</taxon>
        <taxon>Cystobacter</taxon>
    </lineage>
</organism>
<dbReference type="PROSITE" id="PS50977">
    <property type="entry name" value="HTH_TETR_2"/>
    <property type="match status" value="1"/>
</dbReference>
<dbReference type="InterPro" id="IPR036271">
    <property type="entry name" value="Tet_transcr_reg_TetR-rel_C_sf"/>
</dbReference>
<feature type="domain" description="HTH tetR-type" evidence="5">
    <location>
        <begin position="33"/>
        <end position="92"/>
    </location>
</feature>
<gene>
    <name evidence="6" type="ORF">CYFUS_003429</name>
</gene>
<dbReference type="Pfam" id="PF00440">
    <property type="entry name" value="TetR_N"/>
    <property type="match status" value="1"/>
</dbReference>
<proteinExistence type="predicted"/>
<dbReference type="AlphaFoldDB" id="A0A250J350"/>
<dbReference type="SUPFAM" id="SSF46689">
    <property type="entry name" value="Homeodomain-like"/>
    <property type="match status" value="1"/>
</dbReference>
<dbReference type="PRINTS" id="PR00455">
    <property type="entry name" value="HTHTETR"/>
</dbReference>
<protein>
    <submittedName>
        <fullName evidence="6">TetR family transcriptional regulator</fullName>
    </submittedName>
</protein>
<dbReference type="EMBL" id="CP022098">
    <property type="protein sequence ID" value="ATB38003.1"/>
    <property type="molecule type" value="Genomic_DNA"/>
</dbReference>
<dbReference type="Proteomes" id="UP000217257">
    <property type="component" value="Chromosome"/>
</dbReference>
<accession>A0A250J350</accession>
<dbReference type="InterPro" id="IPR009057">
    <property type="entry name" value="Homeodomain-like_sf"/>
</dbReference>
<dbReference type="PANTHER" id="PTHR30055">
    <property type="entry name" value="HTH-TYPE TRANSCRIPTIONAL REGULATOR RUTR"/>
    <property type="match status" value="1"/>
</dbReference>
<evidence type="ECO:0000259" key="5">
    <source>
        <dbReference type="PROSITE" id="PS50977"/>
    </source>
</evidence>
<dbReference type="PANTHER" id="PTHR30055:SF234">
    <property type="entry name" value="HTH-TYPE TRANSCRIPTIONAL REGULATOR BETI"/>
    <property type="match status" value="1"/>
</dbReference>
<sequence>MGVRFSAEPTTKRTRMSVSCGTLLDVTQRQDAQRNRELLLAAGEQVFREHGLHVPLQLIAERAGVGRGTLYRHFPDRDHLALAMIERRVDLIEQRLASAPDPARSVEEIFFWIADTLSAIPGLHPYLASTEAGRTALERLNQQLRGLLAGPVEAARARGLLRPEVTLDDFVCSWAMIEGGLLAIAPQDRARMVARAKALLGSALFVPSARSR</sequence>
<dbReference type="InterPro" id="IPR001647">
    <property type="entry name" value="HTH_TetR"/>
</dbReference>
<keyword evidence="2 4" id="KW-0238">DNA-binding</keyword>
<evidence type="ECO:0000256" key="3">
    <source>
        <dbReference type="ARBA" id="ARBA00023163"/>
    </source>
</evidence>
<dbReference type="GO" id="GO:0000976">
    <property type="term" value="F:transcription cis-regulatory region binding"/>
    <property type="evidence" value="ECO:0007669"/>
    <property type="project" value="TreeGrafter"/>
</dbReference>
<evidence type="ECO:0000313" key="6">
    <source>
        <dbReference type="EMBL" id="ATB38003.1"/>
    </source>
</evidence>
<name>A0A250J350_9BACT</name>
<dbReference type="InterPro" id="IPR050109">
    <property type="entry name" value="HTH-type_TetR-like_transc_reg"/>
</dbReference>
<evidence type="ECO:0000313" key="7">
    <source>
        <dbReference type="Proteomes" id="UP000217257"/>
    </source>
</evidence>
<keyword evidence="1" id="KW-0805">Transcription regulation</keyword>
<reference evidence="6 7" key="1">
    <citation type="submission" date="2017-06" db="EMBL/GenBank/DDBJ databases">
        <title>Sequencing and comparative analysis of myxobacterial genomes.</title>
        <authorList>
            <person name="Rupp O."/>
            <person name="Goesmann A."/>
            <person name="Sogaard-Andersen L."/>
        </authorList>
    </citation>
    <scope>NUCLEOTIDE SEQUENCE [LARGE SCALE GENOMIC DNA]</scope>
    <source>
        <strain evidence="6 7">DSM 52655</strain>
    </source>
</reference>
<evidence type="ECO:0000256" key="2">
    <source>
        <dbReference type="ARBA" id="ARBA00023125"/>
    </source>
</evidence>
<dbReference type="GO" id="GO:0003700">
    <property type="term" value="F:DNA-binding transcription factor activity"/>
    <property type="evidence" value="ECO:0007669"/>
    <property type="project" value="TreeGrafter"/>
</dbReference>
<dbReference type="Gene3D" id="1.10.357.10">
    <property type="entry name" value="Tetracycline Repressor, domain 2"/>
    <property type="match status" value="1"/>
</dbReference>